<keyword evidence="2" id="KW-0812">Transmembrane</keyword>
<keyword evidence="2" id="KW-1133">Transmembrane helix</keyword>
<gene>
    <name evidence="3" type="ORF">GC1_00020</name>
</gene>
<evidence type="ECO:0000256" key="1">
    <source>
        <dbReference type="SAM" id="MobiDB-lite"/>
    </source>
</evidence>
<protein>
    <submittedName>
        <fullName evidence="3">Uncharacterized protein</fullName>
    </submittedName>
</protein>
<evidence type="ECO:0000313" key="4">
    <source>
        <dbReference type="Proteomes" id="UP000241016"/>
    </source>
</evidence>
<feature type="transmembrane region" description="Helical" evidence="2">
    <location>
        <begin position="12"/>
        <end position="31"/>
    </location>
</feature>
<organism evidence="3 4">
    <name type="scientific">Gluconobacter phage GC1</name>
    <dbReference type="NCBI Taxonomy" id="2047788"/>
    <lineage>
        <taxon>Viruses</taxon>
        <taxon>Varidnaviria</taxon>
        <taxon>Bamfordvirae</taxon>
        <taxon>Preplasmiviricota</taxon>
        <taxon>Prepoliviricotina</taxon>
        <taxon>Tectiliviricetes</taxon>
        <taxon>Kalamavirales</taxon>
        <taxon>Tectiviridae</taxon>
        <taxon>Gammatectivirus</taxon>
        <taxon>Gammatectivirus GC1</taxon>
    </lineage>
</organism>
<feature type="region of interest" description="Disordered" evidence="1">
    <location>
        <begin position="59"/>
        <end position="82"/>
    </location>
</feature>
<keyword evidence="2" id="KW-0472">Membrane</keyword>
<proteinExistence type="predicted"/>
<evidence type="ECO:0000313" key="3">
    <source>
        <dbReference type="EMBL" id="ATS92588.1"/>
    </source>
</evidence>
<feature type="compositionally biased region" description="Low complexity" evidence="1">
    <location>
        <begin position="67"/>
        <end position="78"/>
    </location>
</feature>
<dbReference type="EMBL" id="MG159787">
    <property type="protein sequence ID" value="ATS92588.1"/>
    <property type="molecule type" value="Genomic_DNA"/>
</dbReference>
<keyword evidence="4" id="KW-1185">Reference proteome</keyword>
<evidence type="ECO:0000256" key="2">
    <source>
        <dbReference type="SAM" id="Phobius"/>
    </source>
</evidence>
<reference evidence="3 4" key="1">
    <citation type="journal article" date="2018" name="Viruses">
        <title>Bacteriophage GC1, a Novel Tectivirus Infecting Gluconobacter Cerinus, an Acetic Acid Bacterium Associated with Wine-Making.</title>
        <authorList>
            <person name="Philippe C."/>
            <person name="Krupovic M."/>
            <person name="Jaomanjaka F."/>
            <person name="Claisse O."/>
            <person name="Petrel M."/>
            <person name="le Marrec C."/>
        </authorList>
    </citation>
    <scope>NUCLEOTIDE SEQUENCE [LARGE SCALE GENOMIC DNA]</scope>
</reference>
<name>A0A2I5AR75_9VIRU</name>
<dbReference type="Proteomes" id="UP000241016">
    <property type="component" value="Segment"/>
</dbReference>
<accession>A0A2I5AR75</accession>
<sequence>MMEKLSALKKEHPVMFWGGIAISVIIFVVIVRGSSSSGSTTTASSDDTAASTQLAMAQLAEQEDATDSAAQTQQAASANQLSAVQDEDNTQVLISGNQLAATKDTNATGLAATKDTNAANVTINGQDTNLKQYTVSQQSALIHNAENAGYYSSLSNNGILDANDTSVIVDGLKNIGTLGS</sequence>